<dbReference type="PANTHER" id="PTHR42751:SF1">
    <property type="entry name" value="CATION_PROTON ANTIPORTER YBAL-RELATED"/>
    <property type="match status" value="1"/>
</dbReference>
<comment type="similarity">
    <text evidence="2">Belongs to the monovalent cation:proton antiporter 2 (CPA2) transporter (TC 2.A.37) family.</text>
</comment>
<feature type="transmembrane region" description="Helical" evidence="7">
    <location>
        <begin position="121"/>
        <end position="140"/>
    </location>
</feature>
<keyword evidence="3" id="KW-0813">Transport</keyword>
<keyword evidence="4 7" id="KW-0812">Transmembrane</keyword>
<dbReference type="InterPro" id="IPR003148">
    <property type="entry name" value="RCK_N"/>
</dbReference>
<dbReference type="Gene3D" id="3.40.50.720">
    <property type="entry name" value="NAD(P)-binding Rossmann-like Domain"/>
    <property type="match status" value="1"/>
</dbReference>
<evidence type="ECO:0000313" key="9">
    <source>
        <dbReference type="EMBL" id="GMG81452.1"/>
    </source>
</evidence>
<dbReference type="RefSeq" id="WP_285670106.1">
    <property type="nucleotide sequence ID" value="NZ_BSYI01000003.1"/>
</dbReference>
<evidence type="ECO:0000256" key="1">
    <source>
        <dbReference type="ARBA" id="ARBA00004141"/>
    </source>
</evidence>
<keyword evidence="6 7" id="KW-0472">Membrane</keyword>
<dbReference type="Proteomes" id="UP001239909">
    <property type="component" value="Unassembled WGS sequence"/>
</dbReference>
<feature type="transmembrane region" description="Helical" evidence="7">
    <location>
        <begin position="93"/>
        <end position="115"/>
    </location>
</feature>
<reference evidence="9 10" key="1">
    <citation type="submission" date="2023-04" db="EMBL/GenBank/DDBJ databases">
        <title>Marinoamorphus aggregata gen. nov., sp. Nov., isolate from tissue of brittle star Ophioplocus japonicus.</title>
        <authorList>
            <person name="Kawano K."/>
            <person name="Sawayama S."/>
            <person name="Nakagawa S."/>
        </authorList>
    </citation>
    <scope>NUCLEOTIDE SEQUENCE [LARGE SCALE GENOMIC DNA]</scope>
    <source>
        <strain evidence="9 10">NKW23</strain>
    </source>
</reference>
<evidence type="ECO:0000256" key="6">
    <source>
        <dbReference type="ARBA" id="ARBA00023136"/>
    </source>
</evidence>
<protein>
    <submittedName>
        <fullName evidence="9">Cation:proton antiporter</fullName>
    </submittedName>
</protein>
<name>A0ABQ6LDM9_9RHOB</name>
<evidence type="ECO:0000256" key="3">
    <source>
        <dbReference type="ARBA" id="ARBA00022448"/>
    </source>
</evidence>
<feature type="transmembrane region" description="Helical" evidence="7">
    <location>
        <begin position="310"/>
        <end position="335"/>
    </location>
</feature>
<dbReference type="PROSITE" id="PS51201">
    <property type="entry name" value="RCK_N"/>
    <property type="match status" value="1"/>
</dbReference>
<dbReference type="InterPro" id="IPR006153">
    <property type="entry name" value="Cation/H_exchanger_TM"/>
</dbReference>
<feature type="transmembrane region" description="Helical" evidence="7">
    <location>
        <begin position="279"/>
        <end position="303"/>
    </location>
</feature>
<dbReference type="SUPFAM" id="SSF51735">
    <property type="entry name" value="NAD(P)-binding Rossmann-fold domains"/>
    <property type="match status" value="1"/>
</dbReference>
<keyword evidence="10" id="KW-1185">Reference proteome</keyword>
<comment type="caution">
    <text evidence="9">The sequence shown here is derived from an EMBL/GenBank/DDBJ whole genome shotgun (WGS) entry which is preliminary data.</text>
</comment>
<dbReference type="Pfam" id="PF02254">
    <property type="entry name" value="TrkA_N"/>
    <property type="match status" value="1"/>
</dbReference>
<keyword evidence="5 7" id="KW-1133">Transmembrane helix</keyword>
<feature type="transmembrane region" description="Helical" evidence="7">
    <location>
        <begin position="205"/>
        <end position="225"/>
    </location>
</feature>
<evidence type="ECO:0000256" key="4">
    <source>
        <dbReference type="ARBA" id="ARBA00022692"/>
    </source>
</evidence>
<sequence length="548" mass="57877">MTDFLALDSLSVSLAIAFAFGMGARVLQMPPMLGFLAAGFVLSQLGVEPSEAGRRIADFGVLLLLFTIGLKLKPRMLAEKQVLAASLGHMSAAVLLLFGLLLGLGGLGFGLLAGLGPGEAALIAFALSFSSTVFTVKIYEEKGELGSVHGKIALGILIIQDIAAVVYLTASTGALPSVWAIGLLVLLGLRPVLTLLLDRIGHDELLPLFGLVAVLVLGAATFKAVGLKPDLGALFMGMLMAGQRRASEVADALLSFKDIFLIGFFLNIGLGGIPSTEVIVTALVLVALLPLKAALFFGIFVWLRLRARTALLGALGLATYSEFGLIVGAVAVSQGLLSADWLLVLALALAISFLLLTPVNAAAHDIYARFSRHLRRYEARTAARADQRPIIGQSEVVIFGMGRLGQAVYRTLEARLGRGLVGVETDWEKVRRMQLQGWNVVHGDATDSDFWLRAVRPSAQLRAVLLAMPDHEANMYALEQIRGAGFPGFVAAMARFPEDLQALRDAGAHVAFDVYGEAGAGFATDIAEHIAPLPAGAEGRREAGVAPG</sequence>
<dbReference type="InterPro" id="IPR038770">
    <property type="entry name" value="Na+/solute_symporter_sf"/>
</dbReference>
<dbReference type="PANTHER" id="PTHR42751">
    <property type="entry name" value="SODIUM/HYDROGEN EXCHANGER FAMILY/TRKA DOMAIN PROTEIN"/>
    <property type="match status" value="1"/>
</dbReference>
<dbReference type="InterPro" id="IPR036291">
    <property type="entry name" value="NAD(P)-bd_dom_sf"/>
</dbReference>
<evidence type="ECO:0000259" key="8">
    <source>
        <dbReference type="PROSITE" id="PS51201"/>
    </source>
</evidence>
<feature type="domain" description="RCK N-terminal" evidence="8">
    <location>
        <begin position="393"/>
        <end position="516"/>
    </location>
</feature>
<gene>
    <name evidence="9" type="ORF">LNKW23_06650</name>
</gene>
<feature type="transmembrane region" description="Helical" evidence="7">
    <location>
        <begin position="55"/>
        <end position="72"/>
    </location>
</feature>
<organism evidence="9 10">
    <name type="scientific">Paralimibaculum aggregatum</name>
    <dbReference type="NCBI Taxonomy" id="3036245"/>
    <lineage>
        <taxon>Bacteria</taxon>
        <taxon>Pseudomonadati</taxon>
        <taxon>Pseudomonadota</taxon>
        <taxon>Alphaproteobacteria</taxon>
        <taxon>Rhodobacterales</taxon>
        <taxon>Paracoccaceae</taxon>
        <taxon>Paralimibaculum</taxon>
    </lineage>
</organism>
<feature type="transmembrane region" description="Helical" evidence="7">
    <location>
        <begin position="341"/>
        <end position="363"/>
    </location>
</feature>
<feature type="transmembrane region" description="Helical" evidence="7">
    <location>
        <begin position="176"/>
        <end position="193"/>
    </location>
</feature>
<accession>A0ABQ6LDM9</accession>
<proteinExistence type="inferred from homology"/>
<dbReference type="EMBL" id="BSYI01000003">
    <property type="protein sequence ID" value="GMG81452.1"/>
    <property type="molecule type" value="Genomic_DNA"/>
</dbReference>
<evidence type="ECO:0000256" key="5">
    <source>
        <dbReference type="ARBA" id="ARBA00022989"/>
    </source>
</evidence>
<dbReference type="Gene3D" id="1.20.1530.20">
    <property type="match status" value="1"/>
</dbReference>
<comment type="subcellular location">
    <subcellularLocation>
        <location evidence="1">Membrane</location>
        <topology evidence="1">Multi-pass membrane protein</topology>
    </subcellularLocation>
</comment>
<evidence type="ECO:0000256" key="7">
    <source>
        <dbReference type="SAM" id="Phobius"/>
    </source>
</evidence>
<dbReference type="Pfam" id="PF00999">
    <property type="entry name" value="Na_H_Exchanger"/>
    <property type="match status" value="1"/>
</dbReference>
<evidence type="ECO:0000313" key="10">
    <source>
        <dbReference type="Proteomes" id="UP001239909"/>
    </source>
</evidence>
<evidence type="ECO:0000256" key="2">
    <source>
        <dbReference type="ARBA" id="ARBA00005551"/>
    </source>
</evidence>
<feature type="transmembrane region" description="Helical" evidence="7">
    <location>
        <begin position="152"/>
        <end position="170"/>
    </location>
</feature>